<dbReference type="InterPro" id="IPR001347">
    <property type="entry name" value="SIS_dom"/>
</dbReference>
<dbReference type="InterPro" id="IPR047084">
    <property type="entry name" value="GFAT_N"/>
</dbReference>
<protein>
    <recommendedName>
        <fullName evidence="4 10">Glutamine--fructose-6-phosphate aminotransferase [isomerizing]</fullName>
        <ecNumber evidence="3 10">2.6.1.16</ecNumber>
    </recommendedName>
    <alternativeName>
        <fullName evidence="10">D-fructose-6-phosphate amidotransferase</fullName>
    </alternativeName>
    <alternativeName>
        <fullName evidence="10">GFAT</fullName>
    </alternativeName>
    <alternativeName>
        <fullName evidence="10">Glucosamine-6-phosphate synthase</fullName>
    </alternativeName>
    <alternativeName>
        <fullName evidence="10">Hexosephosphate aminotransferase</fullName>
    </alternativeName>
    <alternativeName>
        <fullName evidence="10">L-glutamine--D-fructose-6-phosphate amidotransferase</fullName>
    </alternativeName>
</protein>
<evidence type="ECO:0000313" key="13">
    <source>
        <dbReference type="EMBL" id="KKY01962.1"/>
    </source>
</evidence>
<evidence type="ECO:0000256" key="5">
    <source>
        <dbReference type="ARBA" id="ARBA00022490"/>
    </source>
</evidence>
<feature type="initiator methionine" description="Removed" evidence="10">
    <location>
        <position position="1"/>
    </location>
</feature>
<keyword evidence="6 10" id="KW-0032">Aminotransferase</keyword>
<keyword evidence="7 10" id="KW-0808">Transferase</keyword>
<evidence type="ECO:0000256" key="10">
    <source>
        <dbReference type="HAMAP-Rule" id="MF_00164"/>
    </source>
</evidence>
<dbReference type="Gene3D" id="3.40.50.10490">
    <property type="entry name" value="Glucose-6-phosphate isomerase like protein, domain 1"/>
    <property type="match status" value="2"/>
</dbReference>
<evidence type="ECO:0000256" key="4">
    <source>
        <dbReference type="ARBA" id="ARBA00016090"/>
    </source>
</evidence>
<dbReference type="InterPro" id="IPR005855">
    <property type="entry name" value="GFAT"/>
</dbReference>
<keyword evidence="8" id="KW-0677">Repeat</keyword>
<gene>
    <name evidence="10" type="primary">glmS</name>
    <name evidence="13" type="ORF">VN21_06020</name>
</gene>
<comment type="caution">
    <text evidence="13">The sequence shown here is derived from an EMBL/GenBank/DDBJ whole genome shotgun (WGS) entry which is preliminary data.</text>
</comment>
<dbReference type="GO" id="GO:0006047">
    <property type="term" value="P:UDP-N-acetylglucosamine metabolic process"/>
    <property type="evidence" value="ECO:0007669"/>
    <property type="project" value="TreeGrafter"/>
</dbReference>
<dbReference type="CDD" id="cd00714">
    <property type="entry name" value="GFAT"/>
    <property type="match status" value="1"/>
</dbReference>
<dbReference type="PROSITE" id="PS51464">
    <property type="entry name" value="SIS"/>
    <property type="match status" value="2"/>
</dbReference>
<comment type="function">
    <text evidence="10">Catalyzes the first step in hexosamine metabolism, converting fructose-6P into glucosamine-6P using glutamine as a nitrogen source.</text>
</comment>
<dbReference type="InterPro" id="IPR046348">
    <property type="entry name" value="SIS_dom_sf"/>
</dbReference>
<name>A0A0M3DKR2_9FIRM</name>
<evidence type="ECO:0000313" key="14">
    <source>
        <dbReference type="Proteomes" id="UP000034407"/>
    </source>
</evidence>
<dbReference type="Pfam" id="PF01380">
    <property type="entry name" value="SIS"/>
    <property type="match status" value="2"/>
</dbReference>
<feature type="active site" description="For Fru-6P isomerization activity" evidence="10">
    <location>
        <position position="603"/>
    </location>
</feature>
<dbReference type="InterPro" id="IPR017932">
    <property type="entry name" value="GATase_2_dom"/>
</dbReference>
<reference evidence="13 14" key="1">
    <citation type="submission" date="2015-04" db="EMBL/GenBank/DDBJ databases">
        <title>Microcin producing Clostridium sp. JC272T.</title>
        <authorList>
            <person name="Jyothsna T."/>
            <person name="Sasikala C."/>
            <person name="Ramana C."/>
        </authorList>
    </citation>
    <scope>NUCLEOTIDE SEQUENCE [LARGE SCALE GENOMIC DNA]</scope>
    <source>
        <strain evidence="13 14">JC272</strain>
    </source>
</reference>
<keyword evidence="14" id="KW-1185">Reference proteome</keyword>
<evidence type="ECO:0000259" key="11">
    <source>
        <dbReference type="PROSITE" id="PS51278"/>
    </source>
</evidence>
<dbReference type="RefSeq" id="WP_046822487.1">
    <property type="nucleotide sequence ID" value="NZ_JBCLWQ010000002.1"/>
</dbReference>
<dbReference type="NCBIfam" id="TIGR01135">
    <property type="entry name" value="glmS"/>
    <property type="match status" value="1"/>
</dbReference>
<dbReference type="AlphaFoldDB" id="A0A0M3DKR2"/>
<dbReference type="CDD" id="cd05008">
    <property type="entry name" value="SIS_GlmS_GlmD_1"/>
    <property type="match status" value="1"/>
</dbReference>
<organism evidence="13 14">
    <name type="scientific">Paraclostridium benzoelyticum</name>
    <dbReference type="NCBI Taxonomy" id="1629550"/>
    <lineage>
        <taxon>Bacteria</taxon>
        <taxon>Bacillati</taxon>
        <taxon>Bacillota</taxon>
        <taxon>Clostridia</taxon>
        <taxon>Peptostreptococcales</taxon>
        <taxon>Peptostreptococcaceae</taxon>
        <taxon>Paraclostridium</taxon>
    </lineage>
</organism>
<feature type="domain" description="SIS" evidence="12">
    <location>
        <begin position="457"/>
        <end position="598"/>
    </location>
</feature>
<sequence length="608" mass="67712">MCGIVGYLGNKMATEVLVEGLSKLEYRGYDSAGVAINTGNELEIRKFKGRLAVLAEDLEKNPINGGLGIGHTRWATHGEPSDVNSHPHFNMDRTIAVVHNGIIENYMELKEELQAEGVKFLSQTDTEVVAHLVDKYYEGNLLDAVYKATQRLRGAYALGVICKDNNQELVSVRKDSPLVVGLGDGENFIASDIPAILKYTRNVYFLENGEFVHIVGDKVTILNENREVVNKEVNEITWDVEAASKGGYEHFMLKEIYEQPNGVKETLVRRLNENGEIHLDDIKMTKEDLDNINRVYIVACGTAYHAGLIGKFAIEKFAKIPVITDIASEFRYRDPFIDDKTLLILVSQSGETADTLASLRYAKERGARILSVTNVVGSSIARESDDVFYTWAGPEISVASTKAYTTQLVSFYMIALDFAIKKGTITREYYNEMIEKLKEMPSKVEEALKQEDHIKEIAKTLKEKHSAFYLGRGLDYNIAMEGALKIKEISYIHAEAFAAGELKHGTIALIEKGTPVVAIASQGELFEKMVSNMEEVRARGAYVIAVAQEKNKEVEKSADEVVYIPNVEDVLSSILTVLPLQLLSYYVAVERGCDVDKPRNLAKSVTVE</sequence>
<dbReference type="PANTHER" id="PTHR10937:SF0">
    <property type="entry name" value="GLUTAMINE--FRUCTOSE-6-PHOSPHATE TRANSAMINASE (ISOMERIZING)"/>
    <property type="match status" value="1"/>
</dbReference>
<dbReference type="PATRIC" id="fig|1629550.3.peg.656"/>
<dbReference type="InterPro" id="IPR035490">
    <property type="entry name" value="GlmS/FrlB_SIS"/>
</dbReference>
<proteinExistence type="inferred from homology"/>
<dbReference type="GO" id="GO:0006002">
    <property type="term" value="P:fructose 6-phosphate metabolic process"/>
    <property type="evidence" value="ECO:0007669"/>
    <property type="project" value="TreeGrafter"/>
</dbReference>
<comment type="subcellular location">
    <subcellularLocation>
        <location evidence="2 10">Cytoplasm</location>
    </subcellularLocation>
</comment>
<dbReference type="GO" id="GO:0004360">
    <property type="term" value="F:glutamine-fructose-6-phosphate transaminase (isomerizing) activity"/>
    <property type="evidence" value="ECO:0007669"/>
    <property type="project" value="UniProtKB-UniRule"/>
</dbReference>
<dbReference type="GO" id="GO:0005829">
    <property type="term" value="C:cytosol"/>
    <property type="evidence" value="ECO:0007669"/>
    <property type="project" value="TreeGrafter"/>
</dbReference>
<evidence type="ECO:0000256" key="1">
    <source>
        <dbReference type="ARBA" id="ARBA00001031"/>
    </source>
</evidence>
<dbReference type="NCBIfam" id="NF001484">
    <property type="entry name" value="PRK00331.1"/>
    <property type="match status" value="1"/>
</dbReference>
<dbReference type="CDD" id="cd05009">
    <property type="entry name" value="SIS_GlmS_GlmD_2"/>
    <property type="match status" value="1"/>
</dbReference>
<dbReference type="GO" id="GO:0005975">
    <property type="term" value="P:carbohydrate metabolic process"/>
    <property type="evidence" value="ECO:0007669"/>
    <property type="project" value="UniProtKB-UniRule"/>
</dbReference>
<dbReference type="InterPro" id="IPR035466">
    <property type="entry name" value="GlmS/AgaS_SIS"/>
</dbReference>
<keyword evidence="9" id="KW-0315">Glutamine amidotransferase</keyword>
<dbReference type="OrthoDB" id="106547at2"/>
<evidence type="ECO:0000256" key="7">
    <source>
        <dbReference type="ARBA" id="ARBA00022679"/>
    </source>
</evidence>
<keyword evidence="5 10" id="KW-0963">Cytoplasm</keyword>
<evidence type="ECO:0000256" key="3">
    <source>
        <dbReference type="ARBA" id="ARBA00012916"/>
    </source>
</evidence>
<dbReference type="EC" id="2.6.1.16" evidence="3 10"/>
<feature type="active site" description="Nucleophile; for GATase activity" evidence="10">
    <location>
        <position position="2"/>
    </location>
</feature>
<feature type="domain" description="Glutamine amidotransferase type-2" evidence="11">
    <location>
        <begin position="2"/>
        <end position="217"/>
    </location>
</feature>
<evidence type="ECO:0000259" key="12">
    <source>
        <dbReference type="PROSITE" id="PS51464"/>
    </source>
</evidence>
<dbReference type="Gene3D" id="3.60.20.10">
    <property type="entry name" value="Glutamine Phosphoribosylpyrophosphate, subunit 1, domain 1"/>
    <property type="match status" value="1"/>
</dbReference>
<feature type="domain" description="SIS" evidence="12">
    <location>
        <begin position="285"/>
        <end position="424"/>
    </location>
</feature>
<dbReference type="InterPro" id="IPR029055">
    <property type="entry name" value="Ntn_hydrolases_N"/>
</dbReference>
<dbReference type="SUPFAM" id="SSF56235">
    <property type="entry name" value="N-terminal nucleophile aminohydrolases (Ntn hydrolases)"/>
    <property type="match status" value="1"/>
</dbReference>
<dbReference type="FunFam" id="3.60.20.10:FF:000006">
    <property type="entry name" value="Glutamine--fructose-6-phosphate aminotransferase [isomerizing]"/>
    <property type="match status" value="1"/>
</dbReference>
<comment type="catalytic activity">
    <reaction evidence="1 10">
        <text>D-fructose 6-phosphate + L-glutamine = D-glucosamine 6-phosphate + L-glutamate</text>
        <dbReference type="Rhea" id="RHEA:13237"/>
        <dbReference type="ChEBI" id="CHEBI:29985"/>
        <dbReference type="ChEBI" id="CHEBI:58359"/>
        <dbReference type="ChEBI" id="CHEBI:58725"/>
        <dbReference type="ChEBI" id="CHEBI:61527"/>
        <dbReference type="EC" id="2.6.1.16"/>
    </reaction>
</comment>
<dbReference type="Pfam" id="PF13522">
    <property type="entry name" value="GATase_6"/>
    <property type="match status" value="1"/>
</dbReference>
<dbReference type="GO" id="GO:0006487">
    <property type="term" value="P:protein N-linked glycosylation"/>
    <property type="evidence" value="ECO:0007669"/>
    <property type="project" value="TreeGrafter"/>
</dbReference>
<dbReference type="SUPFAM" id="SSF53697">
    <property type="entry name" value="SIS domain"/>
    <property type="match status" value="1"/>
</dbReference>
<dbReference type="HAMAP" id="MF_00164">
    <property type="entry name" value="GlmS"/>
    <property type="match status" value="1"/>
</dbReference>
<comment type="subunit">
    <text evidence="10">Homodimer.</text>
</comment>
<evidence type="ECO:0000256" key="2">
    <source>
        <dbReference type="ARBA" id="ARBA00004496"/>
    </source>
</evidence>
<evidence type="ECO:0000256" key="9">
    <source>
        <dbReference type="ARBA" id="ARBA00022962"/>
    </source>
</evidence>
<dbReference type="FunFam" id="3.40.50.10490:FF:000001">
    <property type="entry name" value="Glutamine--fructose-6-phosphate aminotransferase [isomerizing]"/>
    <property type="match status" value="1"/>
</dbReference>
<dbReference type="PROSITE" id="PS51278">
    <property type="entry name" value="GATASE_TYPE_2"/>
    <property type="match status" value="1"/>
</dbReference>
<dbReference type="Proteomes" id="UP000034407">
    <property type="component" value="Unassembled WGS sequence"/>
</dbReference>
<dbReference type="PANTHER" id="PTHR10937">
    <property type="entry name" value="GLUCOSAMINE--FRUCTOSE-6-PHOSPHATE AMINOTRANSFERASE, ISOMERIZING"/>
    <property type="match status" value="1"/>
</dbReference>
<dbReference type="GO" id="GO:0097367">
    <property type="term" value="F:carbohydrate derivative binding"/>
    <property type="evidence" value="ECO:0007669"/>
    <property type="project" value="InterPro"/>
</dbReference>
<accession>A0A0M3DKR2</accession>
<dbReference type="EMBL" id="LBBT01000137">
    <property type="protein sequence ID" value="KKY01962.1"/>
    <property type="molecule type" value="Genomic_DNA"/>
</dbReference>
<evidence type="ECO:0000256" key="8">
    <source>
        <dbReference type="ARBA" id="ARBA00022737"/>
    </source>
</evidence>
<evidence type="ECO:0000256" key="6">
    <source>
        <dbReference type="ARBA" id="ARBA00022576"/>
    </source>
</evidence>